<evidence type="ECO:0000313" key="3">
    <source>
        <dbReference type="Proteomes" id="UP000318336"/>
    </source>
</evidence>
<dbReference type="SUPFAM" id="SSF54593">
    <property type="entry name" value="Glyoxalase/Bleomycin resistance protein/Dihydroxybiphenyl dioxygenase"/>
    <property type="match status" value="1"/>
</dbReference>
<dbReference type="InterPro" id="IPR041581">
    <property type="entry name" value="Glyoxalase_6"/>
</dbReference>
<evidence type="ECO:0000313" key="2">
    <source>
        <dbReference type="EMBL" id="TQL33921.1"/>
    </source>
</evidence>
<comment type="caution">
    <text evidence="2">The sequence shown here is derived from an EMBL/GenBank/DDBJ whole genome shotgun (WGS) entry which is preliminary data.</text>
</comment>
<name>A0A542XDK5_9MICO</name>
<dbReference type="InterPro" id="IPR029068">
    <property type="entry name" value="Glyas_Bleomycin-R_OHBP_Dase"/>
</dbReference>
<accession>A0A542XDK5</accession>
<keyword evidence="3" id="KW-1185">Reference proteome</keyword>
<proteinExistence type="predicted"/>
<organism evidence="2 3">
    <name type="scientific">Barrientosiimonas humi</name>
    <dbReference type="NCBI Taxonomy" id="999931"/>
    <lineage>
        <taxon>Bacteria</taxon>
        <taxon>Bacillati</taxon>
        <taxon>Actinomycetota</taxon>
        <taxon>Actinomycetes</taxon>
        <taxon>Micrococcales</taxon>
        <taxon>Dermacoccaceae</taxon>
        <taxon>Barrientosiimonas</taxon>
    </lineage>
</organism>
<dbReference type="RefSeq" id="WP_142005884.1">
    <property type="nucleotide sequence ID" value="NZ_CAJTBP010000001.1"/>
</dbReference>
<dbReference type="AlphaFoldDB" id="A0A542XDK5"/>
<feature type="domain" description="Glyoxalase-like" evidence="1">
    <location>
        <begin position="9"/>
        <end position="110"/>
    </location>
</feature>
<dbReference type="Proteomes" id="UP000318336">
    <property type="component" value="Unassembled WGS sequence"/>
</dbReference>
<dbReference type="EMBL" id="VFOK01000001">
    <property type="protein sequence ID" value="TQL33921.1"/>
    <property type="molecule type" value="Genomic_DNA"/>
</dbReference>
<dbReference type="Gene3D" id="3.10.180.10">
    <property type="entry name" value="2,3-Dihydroxybiphenyl 1,2-Dioxygenase, domain 1"/>
    <property type="match status" value="2"/>
</dbReference>
<dbReference type="Pfam" id="PF18029">
    <property type="entry name" value="Glyoxalase_6"/>
    <property type="match status" value="2"/>
</dbReference>
<evidence type="ECO:0000259" key="1">
    <source>
        <dbReference type="Pfam" id="PF18029"/>
    </source>
</evidence>
<reference evidence="2 3" key="1">
    <citation type="submission" date="2019-06" db="EMBL/GenBank/DDBJ databases">
        <title>Sequencing the genomes of 1000 actinobacteria strains.</title>
        <authorList>
            <person name="Klenk H.-P."/>
        </authorList>
    </citation>
    <scope>NUCLEOTIDE SEQUENCE [LARGE SCALE GENOMIC DNA]</scope>
    <source>
        <strain evidence="2 3">DSM 24617</strain>
    </source>
</reference>
<gene>
    <name evidence="2" type="ORF">FB554_2077</name>
</gene>
<protein>
    <recommendedName>
        <fullName evidence="1">Glyoxalase-like domain-containing protein</fullName>
    </recommendedName>
</protein>
<feature type="domain" description="Glyoxalase-like" evidence="1">
    <location>
        <begin position="124"/>
        <end position="230"/>
    </location>
</feature>
<dbReference type="OrthoDB" id="5524593at2"/>
<sequence length="235" mass="25951">MALVRFKDLCIDVRDVESAADFWGAALSLEQNDPLEAHPGVGMLRGATPQQTVWLNAVPEPKTVKNRVHLDLRAPSLDLDVFAGLARVTEPGELPWTVLRSPEGDEFCVFVDESVAAPRLKDLEVDAVDHARIGRWWAELLGGEAVRDETPHGTYTFVTGVPDAPFEDIDFAPVPEPKLVKNRLHWDVTLEPGVEVADLVDRGAHLLRSPDGTISWSVLTDQEGNEFCVFATPER</sequence>
<dbReference type="PANTHER" id="PTHR35908:SF1">
    <property type="entry name" value="CONSERVED PROTEIN"/>
    <property type="match status" value="1"/>
</dbReference>
<dbReference type="PANTHER" id="PTHR35908">
    <property type="entry name" value="HYPOTHETICAL FUSION PROTEIN"/>
    <property type="match status" value="1"/>
</dbReference>